<reference evidence="1 2" key="1">
    <citation type="journal article" date="2021" name="Hortic Res">
        <title>High-quality reference genome and annotation aids understanding of berry development for evergreen blueberry (Vaccinium darrowii).</title>
        <authorList>
            <person name="Yu J."/>
            <person name="Hulse-Kemp A.M."/>
            <person name="Babiker E."/>
            <person name="Staton M."/>
        </authorList>
    </citation>
    <scope>NUCLEOTIDE SEQUENCE [LARGE SCALE GENOMIC DNA]</scope>
    <source>
        <strain evidence="2">cv. NJ 8807/NJ 8810</strain>
        <tissue evidence="1">Young leaf</tissue>
    </source>
</reference>
<organism evidence="1 2">
    <name type="scientific">Vaccinium darrowii</name>
    <dbReference type="NCBI Taxonomy" id="229202"/>
    <lineage>
        <taxon>Eukaryota</taxon>
        <taxon>Viridiplantae</taxon>
        <taxon>Streptophyta</taxon>
        <taxon>Embryophyta</taxon>
        <taxon>Tracheophyta</taxon>
        <taxon>Spermatophyta</taxon>
        <taxon>Magnoliopsida</taxon>
        <taxon>eudicotyledons</taxon>
        <taxon>Gunneridae</taxon>
        <taxon>Pentapetalae</taxon>
        <taxon>asterids</taxon>
        <taxon>Ericales</taxon>
        <taxon>Ericaceae</taxon>
        <taxon>Vaccinioideae</taxon>
        <taxon>Vaccinieae</taxon>
        <taxon>Vaccinium</taxon>
    </lineage>
</organism>
<dbReference type="Proteomes" id="UP000828048">
    <property type="component" value="Chromosome 5"/>
</dbReference>
<accession>A0ACB7Y0K6</accession>
<gene>
    <name evidence="1" type="ORF">Vadar_017918</name>
</gene>
<name>A0ACB7Y0K6_9ERIC</name>
<keyword evidence="2" id="KW-1185">Reference proteome</keyword>
<proteinExistence type="predicted"/>
<evidence type="ECO:0000313" key="2">
    <source>
        <dbReference type="Proteomes" id="UP000828048"/>
    </source>
</evidence>
<comment type="caution">
    <text evidence="1">The sequence shown here is derived from an EMBL/GenBank/DDBJ whole genome shotgun (WGS) entry which is preliminary data.</text>
</comment>
<evidence type="ECO:0000313" key="1">
    <source>
        <dbReference type="EMBL" id="KAH7846768.1"/>
    </source>
</evidence>
<protein>
    <submittedName>
        <fullName evidence="1">Uncharacterized protein</fullName>
    </submittedName>
</protein>
<dbReference type="EMBL" id="CM037155">
    <property type="protein sequence ID" value="KAH7846768.1"/>
    <property type="molecule type" value="Genomic_DNA"/>
</dbReference>
<sequence>MVKEKVVVGFEEEVERLIEKLHNRGDGRSLEIISIISPGGGGKTTLAEKVYDHPLTTYTFDRRAWINVSQDYNKTRKRDLLFCILESVDKEKREDYKKSIDDKLGKDIHKSSKEKHEDYENSDDNLGKDIRNLKEKHEDHEKRIDDKLGEVIQIHEG</sequence>